<dbReference type="AlphaFoldDB" id="A0A5P1F4K9"/>
<reference evidence="2" key="1">
    <citation type="journal article" date="2017" name="Nat. Commun.">
        <title>The asparagus genome sheds light on the origin and evolution of a young Y chromosome.</title>
        <authorList>
            <person name="Harkess A."/>
            <person name="Zhou J."/>
            <person name="Xu C."/>
            <person name="Bowers J.E."/>
            <person name="Van der Hulst R."/>
            <person name="Ayyampalayam S."/>
            <person name="Mercati F."/>
            <person name="Riccardi P."/>
            <person name="McKain M.R."/>
            <person name="Kakrana A."/>
            <person name="Tang H."/>
            <person name="Ray J."/>
            <person name="Groenendijk J."/>
            <person name="Arikit S."/>
            <person name="Mathioni S.M."/>
            <person name="Nakano M."/>
            <person name="Shan H."/>
            <person name="Telgmann-Rauber A."/>
            <person name="Kanno A."/>
            <person name="Yue Z."/>
            <person name="Chen H."/>
            <person name="Li W."/>
            <person name="Chen Y."/>
            <person name="Xu X."/>
            <person name="Zhang Y."/>
            <person name="Luo S."/>
            <person name="Chen H."/>
            <person name="Gao J."/>
            <person name="Mao Z."/>
            <person name="Pires J.C."/>
            <person name="Luo M."/>
            <person name="Kudrna D."/>
            <person name="Wing R.A."/>
            <person name="Meyers B.C."/>
            <person name="Yi K."/>
            <person name="Kong H."/>
            <person name="Lavrijsen P."/>
            <person name="Sunseri F."/>
            <person name="Falavigna A."/>
            <person name="Ye Y."/>
            <person name="Leebens-Mack J.H."/>
            <person name="Chen G."/>
        </authorList>
    </citation>
    <scope>NUCLEOTIDE SEQUENCE [LARGE SCALE GENOMIC DNA]</scope>
    <source>
        <strain evidence="2">cv. DH0086</strain>
    </source>
</reference>
<evidence type="ECO:0000313" key="2">
    <source>
        <dbReference type="Proteomes" id="UP000243459"/>
    </source>
</evidence>
<keyword evidence="2" id="KW-1185">Reference proteome</keyword>
<accession>A0A5P1F4K9</accession>
<proteinExistence type="predicted"/>
<dbReference type="EMBL" id="CM007384">
    <property type="protein sequence ID" value="ONK71400.1"/>
    <property type="molecule type" value="Genomic_DNA"/>
</dbReference>
<name>A0A5P1F4K9_ASPOF</name>
<dbReference type="Proteomes" id="UP000243459">
    <property type="component" value="Chromosome 4"/>
</dbReference>
<evidence type="ECO:0000313" key="1">
    <source>
        <dbReference type="EMBL" id="ONK71400.1"/>
    </source>
</evidence>
<gene>
    <name evidence="1" type="ORF">A4U43_C04F8160</name>
</gene>
<sequence length="75" mass="8415">MHASRGAGEPGEWLGWRPVRRAFSGSDCERGRNGEGRFGQPRWVHWRYGYSRSSVAVRAPLDVMGQKLSSGEHDS</sequence>
<organism evidence="1 2">
    <name type="scientific">Asparagus officinalis</name>
    <name type="common">Garden asparagus</name>
    <dbReference type="NCBI Taxonomy" id="4686"/>
    <lineage>
        <taxon>Eukaryota</taxon>
        <taxon>Viridiplantae</taxon>
        <taxon>Streptophyta</taxon>
        <taxon>Embryophyta</taxon>
        <taxon>Tracheophyta</taxon>
        <taxon>Spermatophyta</taxon>
        <taxon>Magnoliopsida</taxon>
        <taxon>Liliopsida</taxon>
        <taxon>Asparagales</taxon>
        <taxon>Asparagaceae</taxon>
        <taxon>Asparagoideae</taxon>
        <taxon>Asparagus</taxon>
    </lineage>
</organism>
<dbReference type="Gramene" id="ONK71400">
    <property type="protein sequence ID" value="ONK71400"/>
    <property type="gene ID" value="A4U43_C04F8160"/>
</dbReference>
<protein>
    <submittedName>
        <fullName evidence="1">Uncharacterized protein</fullName>
    </submittedName>
</protein>